<proteinExistence type="inferred from homology"/>
<evidence type="ECO:0000256" key="1">
    <source>
        <dbReference type="ARBA" id="ARBA00010154"/>
    </source>
</evidence>
<evidence type="ECO:0000313" key="2">
    <source>
        <dbReference type="EMBL" id="MCP2258716.1"/>
    </source>
</evidence>
<dbReference type="EMBL" id="JAMTCP010000010">
    <property type="protein sequence ID" value="MCP2258716.1"/>
    <property type="molecule type" value="Genomic_DNA"/>
</dbReference>
<organism evidence="2 3">
    <name type="scientific">Streptoalloteichus tenebrarius (strain ATCC 17920 / DSM 40477 / JCM 4838 / CBS 697.72 / NBRC 16177 / NCIMB 11028 / NRRL B-12390 / A12253. 1 / ISP 5477)</name>
    <name type="common">Streptomyces tenebrarius</name>
    <dbReference type="NCBI Taxonomy" id="1933"/>
    <lineage>
        <taxon>Bacteria</taxon>
        <taxon>Bacillati</taxon>
        <taxon>Actinomycetota</taxon>
        <taxon>Actinomycetes</taxon>
        <taxon>Pseudonocardiales</taxon>
        <taxon>Pseudonocardiaceae</taxon>
        <taxon>Streptoalloteichus</taxon>
    </lineage>
</organism>
<dbReference type="SUPFAM" id="SSF51182">
    <property type="entry name" value="RmlC-like cupins"/>
    <property type="match status" value="1"/>
</dbReference>
<dbReference type="CDD" id="cd00438">
    <property type="entry name" value="cupin_RmlC"/>
    <property type="match status" value="1"/>
</dbReference>
<gene>
    <name evidence="2" type="ORF">LX15_002414</name>
</gene>
<protein>
    <submittedName>
        <fullName evidence="2">dTDP-4-dehydrorhamnose 3,5-epimerase</fullName>
    </submittedName>
</protein>
<name>A0ABT1HT66_STRSD</name>
<dbReference type="InterPro" id="IPR011051">
    <property type="entry name" value="RmlC_Cupin_sf"/>
</dbReference>
<evidence type="ECO:0000313" key="3">
    <source>
        <dbReference type="Proteomes" id="UP001205311"/>
    </source>
</evidence>
<dbReference type="Proteomes" id="UP001205311">
    <property type="component" value="Unassembled WGS sequence"/>
</dbReference>
<dbReference type="PANTHER" id="PTHR21047">
    <property type="entry name" value="DTDP-6-DEOXY-D-GLUCOSE-3,5 EPIMERASE"/>
    <property type="match status" value="1"/>
</dbReference>
<keyword evidence="3" id="KW-1185">Reference proteome</keyword>
<reference evidence="2 3" key="1">
    <citation type="submission" date="2022-06" db="EMBL/GenBank/DDBJ databases">
        <title>Genomic Encyclopedia of Archaeal and Bacterial Type Strains, Phase II (KMG-II): from individual species to whole genera.</title>
        <authorList>
            <person name="Goeker M."/>
        </authorList>
    </citation>
    <scope>NUCLEOTIDE SEQUENCE [LARGE SCALE GENOMIC DNA]</scope>
    <source>
        <strain evidence="2 3">DSM 40477</strain>
    </source>
</reference>
<dbReference type="Pfam" id="PF00908">
    <property type="entry name" value="dTDP_sugar_isom"/>
    <property type="match status" value="1"/>
</dbReference>
<dbReference type="InterPro" id="IPR000888">
    <property type="entry name" value="RmlC-like"/>
</dbReference>
<accession>A0ABT1HT66</accession>
<dbReference type="InterPro" id="IPR014710">
    <property type="entry name" value="RmlC-like_jellyroll"/>
</dbReference>
<comment type="caution">
    <text evidence="2">The sequence shown here is derived from an EMBL/GenBank/DDBJ whole genome shotgun (WGS) entry which is preliminary data.</text>
</comment>
<comment type="similarity">
    <text evidence="1">Belongs to the dTDP-4-dehydrorhamnose 3,5-epimerase family.</text>
</comment>
<sequence>MEPGGLRSSAVQVRELTISGAYEFTPPTFPDNRGMFTAPYQEPAFVAAVGHPLRVAQTNHSVSRRGTIRGIHFADVPPGQAKYVYCPRGALLDVVVDVRVGSPTFGRWEAVRLDGAECRSLYLAEGLGHAFIALEDDTVMAYLCSEGYNPAAEHGTNPLDPALELPWPADLEPVLSEKDRTAPTLAEAADAGLLPRYEDCLAYYEKLRG</sequence>
<dbReference type="PANTHER" id="PTHR21047:SF2">
    <property type="entry name" value="THYMIDINE DIPHOSPHO-4-KETO-RHAMNOSE 3,5-EPIMERASE"/>
    <property type="match status" value="1"/>
</dbReference>
<dbReference type="Gene3D" id="2.60.120.10">
    <property type="entry name" value="Jelly Rolls"/>
    <property type="match status" value="1"/>
</dbReference>